<dbReference type="EMBL" id="AYYD01001209">
    <property type="protein sequence ID" value="ETK08197.1"/>
    <property type="molecule type" value="Genomic_DNA"/>
</dbReference>
<evidence type="ECO:0000313" key="1">
    <source>
        <dbReference type="EMBL" id="ETK08197.1"/>
    </source>
</evidence>
<accession>W2CP47</accession>
<proteinExistence type="predicted"/>
<evidence type="ECO:0000313" key="2">
    <source>
        <dbReference type="Proteomes" id="UP000018874"/>
    </source>
</evidence>
<dbReference type="PATRIC" id="fig|1411021.3.peg.1842"/>
<gene>
    <name evidence="1" type="ORF">T231_13895</name>
</gene>
<dbReference type="AlphaFoldDB" id="W2CP47"/>
<reference evidence="1 2" key="1">
    <citation type="submission" date="2013-11" db="EMBL/GenBank/DDBJ databases">
        <title>Single cell genomics of uncultured Tannerella BU063 (oral taxon 286).</title>
        <authorList>
            <person name="Beall C.J."/>
            <person name="Campbell A.G."/>
            <person name="Griffen A.L."/>
            <person name="Podar M."/>
            <person name="Leys E.J."/>
        </authorList>
    </citation>
    <scope>NUCLEOTIDE SEQUENCE [LARGE SCALE GENOMIC DNA]</scope>
    <source>
        <strain evidence="1">Cell 6/7/9</strain>
    </source>
</reference>
<name>W2CP47_9BACT</name>
<comment type="caution">
    <text evidence="1">The sequence shown here is derived from an EMBL/GenBank/DDBJ whole genome shotgun (WGS) entry which is preliminary data.</text>
</comment>
<protein>
    <submittedName>
        <fullName evidence="1">Uncharacterized protein</fullName>
    </submittedName>
</protein>
<sequence>MIQERIKAHYPHHLTVEKRLTTEKSIYVADYNKQTGSKEGVKLFCCPPTEEIKCFILNNPCGIEITGLPFDKMSFVKPEGGSESQCECVIYPKEGDEESWICFVELKYSAKPANNRSNLIKARRQLLRTQACYRSKQVIDKRNTCYLFASLPKQTEPFLHFTLTQSYLIDLKRRFNIVLRFKNSAEVLNHTMLRV</sequence>
<keyword evidence="2" id="KW-1185">Reference proteome</keyword>
<organism evidence="1 2">
    <name type="scientific">Tannerella sp. oral taxon BU063 isolate Cell 6/7/9</name>
    <dbReference type="NCBI Taxonomy" id="1411021"/>
    <lineage>
        <taxon>Bacteria</taxon>
        <taxon>Pseudomonadati</taxon>
        <taxon>Bacteroidota</taxon>
        <taxon>Bacteroidia</taxon>
        <taxon>Bacteroidales</taxon>
        <taxon>Tannerellaceae</taxon>
        <taxon>Tannerella</taxon>
    </lineage>
</organism>
<dbReference type="Proteomes" id="UP000018874">
    <property type="component" value="Unassembled WGS sequence"/>
</dbReference>